<evidence type="ECO:0000313" key="1">
    <source>
        <dbReference type="EMBL" id="MDU0113634.1"/>
    </source>
</evidence>
<dbReference type="SUPFAM" id="SSF56925">
    <property type="entry name" value="OMPA-like"/>
    <property type="match status" value="1"/>
</dbReference>
<evidence type="ECO:0008006" key="3">
    <source>
        <dbReference type="Google" id="ProtNLM"/>
    </source>
</evidence>
<dbReference type="RefSeq" id="WP_315947258.1">
    <property type="nucleotide sequence ID" value="NZ_JAWCUA010000009.1"/>
</dbReference>
<accession>A0ABU3R1S9</accession>
<evidence type="ECO:0000313" key="2">
    <source>
        <dbReference type="Proteomes" id="UP001257914"/>
    </source>
</evidence>
<reference evidence="1 2" key="1">
    <citation type="submission" date="2023-10" db="EMBL/GenBank/DDBJ databases">
        <title>Psychrosphaera aquimaarina strain SW33 isolated from seawater.</title>
        <authorList>
            <person name="Bayburt H."/>
            <person name="Kim J.M."/>
            <person name="Choi B.J."/>
            <person name="Jeon C.O."/>
        </authorList>
    </citation>
    <scope>NUCLEOTIDE SEQUENCE [LARGE SCALE GENOMIC DNA]</scope>
    <source>
        <strain evidence="1 2">KCTC 52743</strain>
    </source>
</reference>
<gene>
    <name evidence="1" type="ORF">RT723_11620</name>
</gene>
<sequence>MKKTIFLLQFILIYFSTKAVGAEPYQLRLDLGIDQYISRANESVTEELPDYSSVKTGQYLAIAVQKPISFSSSIGSRIDIQGYDDHTLISVRAIDYHLTLSESFSTNIFLGAARYQFRTPAYGYAGGLGLLYHPSKWGNWGLQLEARYFDALARDKLSINDPPSIDSTPDSFYSIQALSIGINYYF</sequence>
<dbReference type="InterPro" id="IPR011250">
    <property type="entry name" value="OMP/PagP_B-barrel"/>
</dbReference>
<name>A0ABU3R1S9_9GAMM</name>
<comment type="caution">
    <text evidence="1">The sequence shown here is derived from an EMBL/GenBank/DDBJ whole genome shotgun (WGS) entry which is preliminary data.</text>
</comment>
<organism evidence="1 2">
    <name type="scientific">Psychrosphaera aquimarina</name>
    <dbReference type="NCBI Taxonomy" id="2044854"/>
    <lineage>
        <taxon>Bacteria</taxon>
        <taxon>Pseudomonadati</taxon>
        <taxon>Pseudomonadota</taxon>
        <taxon>Gammaproteobacteria</taxon>
        <taxon>Alteromonadales</taxon>
        <taxon>Pseudoalteromonadaceae</taxon>
        <taxon>Psychrosphaera</taxon>
    </lineage>
</organism>
<protein>
    <recommendedName>
        <fullName evidence="3">Outer membrane protein beta-barrel domain-containing protein</fullName>
    </recommendedName>
</protein>
<dbReference type="EMBL" id="JAWCUA010000009">
    <property type="protein sequence ID" value="MDU0113634.1"/>
    <property type="molecule type" value="Genomic_DNA"/>
</dbReference>
<keyword evidence="2" id="KW-1185">Reference proteome</keyword>
<proteinExistence type="predicted"/>
<dbReference type="Proteomes" id="UP001257914">
    <property type="component" value="Unassembled WGS sequence"/>
</dbReference>